<accession>A0A392N411</accession>
<protein>
    <submittedName>
        <fullName evidence="1">Uncharacterized protein</fullName>
    </submittedName>
</protein>
<dbReference type="EMBL" id="LXQA010027388">
    <property type="protein sequence ID" value="MCH94461.1"/>
    <property type="molecule type" value="Genomic_DNA"/>
</dbReference>
<keyword evidence="2" id="KW-1185">Reference proteome</keyword>
<evidence type="ECO:0000313" key="2">
    <source>
        <dbReference type="Proteomes" id="UP000265520"/>
    </source>
</evidence>
<sequence>MFGVFGLYLSQPKRHLSASNQVQSRHDLVNGRTSGEFVETAEVEVMVRRRGRGITVE</sequence>
<feature type="non-terminal residue" evidence="1">
    <location>
        <position position="57"/>
    </location>
</feature>
<name>A0A392N411_9FABA</name>
<dbReference type="AlphaFoldDB" id="A0A392N411"/>
<proteinExistence type="predicted"/>
<comment type="caution">
    <text evidence="1">The sequence shown here is derived from an EMBL/GenBank/DDBJ whole genome shotgun (WGS) entry which is preliminary data.</text>
</comment>
<organism evidence="1 2">
    <name type="scientific">Trifolium medium</name>
    <dbReference type="NCBI Taxonomy" id="97028"/>
    <lineage>
        <taxon>Eukaryota</taxon>
        <taxon>Viridiplantae</taxon>
        <taxon>Streptophyta</taxon>
        <taxon>Embryophyta</taxon>
        <taxon>Tracheophyta</taxon>
        <taxon>Spermatophyta</taxon>
        <taxon>Magnoliopsida</taxon>
        <taxon>eudicotyledons</taxon>
        <taxon>Gunneridae</taxon>
        <taxon>Pentapetalae</taxon>
        <taxon>rosids</taxon>
        <taxon>fabids</taxon>
        <taxon>Fabales</taxon>
        <taxon>Fabaceae</taxon>
        <taxon>Papilionoideae</taxon>
        <taxon>50 kb inversion clade</taxon>
        <taxon>NPAAA clade</taxon>
        <taxon>Hologalegina</taxon>
        <taxon>IRL clade</taxon>
        <taxon>Trifolieae</taxon>
        <taxon>Trifolium</taxon>
    </lineage>
</organism>
<reference evidence="1 2" key="1">
    <citation type="journal article" date="2018" name="Front. Plant Sci.">
        <title>Red Clover (Trifolium pratense) and Zigzag Clover (T. medium) - A Picture of Genomic Similarities and Differences.</title>
        <authorList>
            <person name="Dluhosova J."/>
            <person name="Istvanek J."/>
            <person name="Nedelnik J."/>
            <person name="Repkova J."/>
        </authorList>
    </citation>
    <scope>NUCLEOTIDE SEQUENCE [LARGE SCALE GENOMIC DNA]</scope>
    <source>
        <strain evidence="2">cv. 10/8</strain>
        <tissue evidence="1">Leaf</tissue>
    </source>
</reference>
<evidence type="ECO:0000313" key="1">
    <source>
        <dbReference type="EMBL" id="MCH94461.1"/>
    </source>
</evidence>
<dbReference type="Proteomes" id="UP000265520">
    <property type="component" value="Unassembled WGS sequence"/>
</dbReference>